<dbReference type="EC" id="6.3.2.9" evidence="7 8"/>
<evidence type="ECO:0000313" key="13">
    <source>
        <dbReference type="Proteomes" id="UP000239002"/>
    </source>
</evidence>
<evidence type="ECO:0000259" key="10">
    <source>
        <dbReference type="Pfam" id="PF02875"/>
    </source>
</evidence>
<dbReference type="Pfam" id="PF21799">
    <property type="entry name" value="MurD-like_N"/>
    <property type="match status" value="1"/>
</dbReference>
<feature type="binding site" evidence="7">
    <location>
        <begin position="118"/>
        <end position="124"/>
    </location>
    <ligand>
        <name>ATP</name>
        <dbReference type="ChEBI" id="CHEBI:30616"/>
    </ligand>
</feature>
<comment type="pathway">
    <text evidence="2 7 8">Cell wall biogenesis; peptidoglycan biosynthesis.</text>
</comment>
<evidence type="ECO:0000256" key="5">
    <source>
        <dbReference type="ARBA" id="ARBA00022741"/>
    </source>
</evidence>
<comment type="catalytic activity">
    <reaction evidence="7 8">
        <text>UDP-N-acetyl-alpha-D-muramoyl-L-alanine + D-glutamate + ATP = UDP-N-acetyl-alpha-D-muramoyl-L-alanyl-D-glutamate + ADP + phosphate + H(+)</text>
        <dbReference type="Rhea" id="RHEA:16429"/>
        <dbReference type="ChEBI" id="CHEBI:15378"/>
        <dbReference type="ChEBI" id="CHEBI:29986"/>
        <dbReference type="ChEBI" id="CHEBI:30616"/>
        <dbReference type="ChEBI" id="CHEBI:43474"/>
        <dbReference type="ChEBI" id="CHEBI:83898"/>
        <dbReference type="ChEBI" id="CHEBI:83900"/>
        <dbReference type="ChEBI" id="CHEBI:456216"/>
        <dbReference type="EC" id="6.3.2.9"/>
    </reaction>
</comment>
<evidence type="ECO:0000256" key="8">
    <source>
        <dbReference type="RuleBase" id="RU003664"/>
    </source>
</evidence>
<evidence type="ECO:0000256" key="6">
    <source>
        <dbReference type="ARBA" id="ARBA00022840"/>
    </source>
</evidence>
<dbReference type="InterPro" id="IPR036565">
    <property type="entry name" value="Mur-like_cat_sf"/>
</dbReference>
<keyword evidence="9" id="KW-0812">Transmembrane</keyword>
<dbReference type="SUPFAM" id="SSF53623">
    <property type="entry name" value="MurD-like peptide ligases, catalytic domain"/>
    <property type="match status" value="1"/>
</dbReference>
<dbReference type="InterPro" id="IPR004101">
    <property type="entry name" value="Mur_ligase_C"/>
</dbReference>
<dbReference type="GO" id="GO:0009252">
    <property type="term" value="P:peptidoglycan biosynthetic process"/>
    <property type="evidence" value="ECO:0007669"/>
    <property type="project" value="UniProtKB-UniRule"/>
</dbReference>
<dbReference type="Gene3D" id="3.40.1190.10">
    <property type="entry name" value="Mur-like, catalytic domain"/>
    <property type="match status" value="1"/>
</dbReference>
<dbReference type="UniPathway" id="UPA00219"/>
<evidence type="ECO:0000256" key="1">
    <source>
        <dbReference type="ARBA" id="ARBA00004496"/>
    </source>
</evidence>
<organism evidence="12 13">
    <name type="scientific">Nonlabens xylanidelens</name>
    <dbReference type="NCBI Taxonomy" id="191564"/>
    <lineage>
        <taxon>Bacteria</taxon>
        <taxon>Pseudomonadati</taxon>
        <taxon>Bacteroidota</taxon>
        <taxon>Flavobacteriia</taxon>
        <taxon>Flavobacteriales</taxon>
        <taxon>Flavobacteriaceae</taxon>
        <taxon>Nonlabens</taxon>
    </lineage>
</organism>
<sequence length="453" mass="49880">MNQSQKHIDRKRLVILGGGISGMGAAMLGAQKGYDVFLSDGGDLGSAFAKALQKHSITYESGGHSMDKILDASLVVKSPGIPDTAAMILKIKSEGIEVISEIEFASRFTEENIIAVTGANGKTTVTSLIDHILNVAELDHTTGGNIGKSFAQQVFEGESENRLLEVSSFQLDGITSFKPHIAIILNITPDHLDRYDYKFENYVASKMRITMNQDENDYLIYNIDDIAITDAIEKLDIKAQLIPFSMERELKTGACLLDNNIHINTHNSVFTMPTEKLSIKGKHNTANAMAASTASKLLQIRKETIRQSLTSFEGVEHRLENVLKINKVQYINDSKATNVNATYYALDTMEQPTVWIVGGVDKGNNYSELYSLVNRNVKAIVCLGEDNSKIVEAFGNCVEQMVETSSMEDAVRVAYKLAQAGDNVLLSPACASFDLFKNYEDRGRQFKNAVRGL</sequence>
<dbReference type="RefSeq" id="WP_104515765.1">
    <property type="nucleotide sequence ID" value="NZ_MQVW01000004.1"/>
</dbReference>
<dbReference type="GO" id="GO:0071555">
    <property type="term" value="P:cell wall organization"/>
    <property type="evidence" value="ECO:0007669"/>
    <property type="project" value="UniProtKB-KW"/>
</dbReference>
<evidence type="ECO:0000259" key="11">
    <source>
        <dbReference type="Pfam" id="PF08245"/>
    </source>
</evidence>
<keyword evidence="7 8" id="KW-0961">Cell wall biogenesis/degradation</keyword>
<name>A0A2S6IJP3_9FLAO</name>
<evidence type="ECO:0000313" key="12">
    <source>
        <dbReference type="EMBL" id="PPK94447.1"/>
    </source>
</evidence>
<dbReference type="InterPro" id="IPR005762">
    <property type="entry name" value="MurD"/>
</dbReference>
<evidence type="ECO:0000256" key="9">
    <source>
        <dbReference type="SAM" id="Phobius"/>
    </source>
</evidence>
<evidence type="ECO:0000256" key="4">
    <source>
        <dbReference type="ARBA" id="ARBA00022598"/>
    </source>
</evidence>
<comment type="subcellular location">
    <subcellularLocation>
        <location evidence="1 7 8">Cytoplasm</location>
    </subcellularLocation>
</comment>
<comment type="function">
    <text evidence="7 8">Cell wall formation. Catalyzes the addition of glutamate to the nucleotide precursor UDP-N-acetylmuramoyl-L-alanine (UMA).</text>
</comment>
<comment type="caution">
    <text evidence="12">The sequence shown here is derived from an EMBL/GenBank/DDBJ whole genome shotgun (WGS) entry which is preliminary data.</text>
</comment>
<keyword evidence="7 8" id="KW-0133">Cell shape</keyword>
<dbReference type="PANTHER" id="PTHR43692">
    <property type="entry name" value="UDP-N-ACETYLMURAMOYLALANINE--D-GLUTAMATE LIGASE"/>
    <property type="match status" value="1"/>
</dbReference>
<dbReference type="Gene3D" id="3.40.50.720">
    <property type="entry name" value="NAD(P)-binding Rossmann-like Domain"/>
    <property type="match status" value="1"/>
</dbReference>
<dbReference type="GO" id="GO:0008764">
    <property type="term" value="F:UDP-N-acetylmuramoylalanine-D-glutamate ligase activity"/>
    <property type="evidence" value="ECO:0007669"/>
    <property type="project" value="UniProtKB-UniRule"/>
</dbReference>
<keyword evidence="13" id="KW-1185">Reference proteome</keyword>
<dbReference type="SUPFAM" id="SSF53244">
    <property type="entry name" value="MurD-like peptide ligases, peptide-binding domain"/>
    <property type="match status" value="1"/>
</dbReference>
<dbReference type="Proteomes" id="UP000239002">
    <property type="component" value="Unassembled WGS sequence"/>
</dbReference>
<keyword evidence="3 7" id="KW-0963">Cytoplasm</keyword>
<dbReference type="InterPro" id="IPR036615">
    <property type="entry name" value="Mur_ligase_C_dom_sf"/>
</dbReference>
<dbReference type="GO" id="GO:0008360">
    <property type="term" value="P:regulation of cell shape"/>
    <property type="evidence" value="ECO:0007669"/>
    <property type="project" value="UniProtKB-KW"/>
</dbReference>
<keyword evidence="7 8" id="KW-0132">Cell division</keyword>
<keyword evidence="7 8" id="KW-0573">Peptidoglycan synthesis</keyword>
<reference evidence="12 13" key="1">
    <citation type="submission" date="2018-02" db="EMBL/GenBank/DDBJ databases">
        <title>Genomic Encyclopedia of Archaeal and Bacterial Type Strains, Phase II (KMG-II): from individual species to whole genera.</title>
        <authorList>
            <person name="Goeker M."/>
        </authorList>
    </citation>
    <scope>NUCLEOTIDE SEQUENCE [LARGE SCALE GENOMIC DNA]</scope>
    <source>
        <strain evidence="12 13">DSM 16809</strain>
    </source>
</reference>
<dbReference type="NCBIfam" id="TIGR01087">
    <property type="entry name" value="murD"/>
    <property type="match status" value="1"/>
</dbReference>
<evidence type="ECO:0000256" key="3">
    <source>
        <dbReference type="ARBA" id="ARBA00022490"/>
    </source>
</evidence>
<feature type="domain" description="Mur ligase C-terminal" evidence="10">
    <location>
        <begin position="317"/>
        <end position="430"/>
    </location>
</feature>
<keyword evidence="4 7" id="KW-0436">Ligase</keyword>
<accession>A0A2S6IJP3</accession>
<dbReference type="GO" id="GO:0051301">
    <property type="term" value="P:cell division"/>
    <property type="evidence" value="ECO:0007669"/>
    <property type="project" value="UniProtKB-KW"/>
</dbReference>
<evidence type="ECO:0000256" key="2">
    <source>
        <dbReference type="ARBA" id="ARBA00004752"/>
    </source>
</evidence>
<dbReference type="GO" id="GO:0005737">
    <property type="term" value="C:cytoplasm"/>
    <property type="evidence" value="ECO:0007669"/>
    <property type="project" value="UniProtKB-SubCell"/>
</dbReference>
<dbReference type="GO" id="GO:0005524">
    <property type="term" value="F:ATP binding"/>
    <property type="evidence" value="ECO:0007669"/>
    <property type="project" value="UniProtKB-UniRule"/>
</dbReference>
<feature type="domain" description="Mur ligase central" evidence="11">
    <location>
        <begin position="116"/>
        <end position="294"/>
    </location>
</feature>
<dbReference type="Pfam" id="PF08245">
    <property type="entry name" value="Mur_ligase_M"/>
    <property type="match status" value="1"/>
</dbReference>
<evidence type="ECO:0000256" key="7">
    <source>
        <dbReference type="HAMAP-Rule" id="MF_00639"/>
    </source>
</evidence>
<dbReference type="InterPro" id="IPR013221">
    <property type="entry name" value="Mur_ligase_cen"/>
</dbReference>
<protein>
    <recommendedName>
        <fullName evidence="7 8">UDP-N-acetylmuramoylalanine--D-glutamate ligase</fullName>
        <ecNumber evidence="7 8">6.3.2.9</ecNumber>
    </recommendedName>
    <alternativeName>
        <fullName evidence="7">D-glutamic acid-adding enzyme</fullName>
    </alternativeName>
    <alternativeName>
        <fullName evidence="7">UDP-N-acetylmuramoyl-L-alanyl-D-glutamate synthetase</fullName>
    </alternativeName>
</protein>
<keyword evidence="7 8" id="KW-0131">Cell cycle</keyword>
<dbReference type="OrthoDB" id="9809796at2"/>
<dbReference type="SUPFAM" id="SSF51984">
    <property type="entry name" value="MurCD N-terminal domain"/>
    <property type="match status" value="1"/>
</dbReference>
<dbReference type="PANTHER" id="PTHR43692:SF1">
    <property type="entry name" value="UDP-N-ACETYLMURAMOYLALANINE--D-GLUTAMATE LIGASE"/>
    <property type="match status" value="1"/>
</dbReference>
<dbReference type="HAMAP" id="MF_00639">
    <property type="entry name" value="MurD"/>
    <property type="match status" value="1"/>
</dbReference>
<keyword evidence="6 7" id="KW-0067">ATP-binding</keyword>
<comment type="similarity">
    <text evidence="7">Belongs to the MurCDEF family.</text>
</comment>
<keyword evidence="5 7" id="KW-0547">Nucleotide-binding</keyword>
<dbReference type="EMBL" id="PTJE01000004">
    <property type="protein sequence ID" value="PPK94447.1"/>
    <property type="molecule type" value="Genomic_DNA"/>
</dbReference>
<proteinExistence type="inferred from homology"/>
<keyword evidence="9" id="KW-1133">Transmembrane helix</keyword>
<gene>
    <name evidence="7" type="primary">murD</name>
    <name evidence="12" type="ORF">LY01_02086</name>
</gene>
<dbReference type="Gene3D" id="3.90.190.20">
    <property type="entry name" value="Mur ligase, C-terminal domain"/>
    <property type="match status" value="1"/>
</dbReference>
<keyword evidence="9" id="KW-0472">Membrane</keyword>
<feature type="transmembrane region" description="Helical" evidence="9">
    <location>
        <begin position="12"/>
        <end position="30"/>
    </location>
</feature>
<dbReference type="AlphaFoldDB" id="A0A2S6IJP3"/>
<dbReference type="Pfam" id="PF02875">
    <property type="entry name" value="Mur_ligase_C"/>
    <property type="match status" value="1"/>
</dbReference>